<evidence type="ECO:0000313" key="4">
    <source>
        <dbReference type="Proteomes" id="UP000051401"/>
    </source>
</evidence>
<organism evidence="3 4">
    <name type="scientific">Roseovarius indicus</name>
    <dbReference type="NCBI Taxonomy" id="540747"/>
    <lineage>
        <taxon>Bacteria</taxon>
        <taxon>Pseudomonadati</taxon>
        <taxon>Pseudomonadota</taxon>
        <taxon>Alphaproteobacteria</taxon>
        <taxon>Rhodobacterales</taxon>
        <taxon>Roseobacteraceae</taxon>
        <taxon>Roseovarius</taxon>
    </lineage>
</organism>
<dbReference type="AlphaFoldDB" id="A0A0T5P953"/>
<reference evidence="3 4" key="1">
    <citation type="submission" date="2015-04" db="EMBL/GenBank/DDBJ databases">
        <title>The draft genome sequence of Roseovarius indicus B108T.</title>
        <authorList>
            <person name="Li G."/>
            <person name="Lai Q."/>
            <person name="Shao Z."/>
            <person name="Yan P."/>
        </authorList>
    </citation>
    <scope>NUCLEOTIDE SEQUENCE [LARGE SCALE GENOMIC DNA]</scope>
    <source>
        <strain evidence="3 4">B108</strain>
    </source>
</reference>
<dbReference type="RefSeq" id="WP_143100342.1">
    <property type="nucleotide sequence ID" value="NZ_CP031598.1"/>
</dbReference>
<comment type="caution">
    <text evidence="3">The sequence shown here is derived from an EMBL/GenBank/DDBJ whole genome shotgun (WGS) entry which is preliminary data.</text>
</comment>
<protein>
    <recommendedName>
        <fullName evidence="5">PE-PGRS family protein</fullName>
    </recommendedName>
</protein>
<gene>
    <name evidence="3" type="ORF">XM52_13765</name>
</gene>
<feature type="signal peptide" evidence="2">
    <location>
        <begin position="1"/>
        <end position="29"/>
    </location>
</feature>
<feature type="chain" id="PRO_5006664383" description="PE-PGRS family protein" evidence="2">
    <location>
        <begin position="30"/>
        <end position="274"/>
    </location>
</feature>
<sequence>MLDKYAALWALALAAAVLPLTNVGGTANAVTADVDPEIPAAGFSAGMVFSITWGATNTSSGVTIAIGSESAVDIVDADGTTLEVGQIEDGRTDVLIYDGTDFRLLTGGAEIDNGSASITTYTTSDTWVNSAAENTIVMVELWGGGADGTTTNGGDGGEYNRAFFKAGDLTSTVAIGVGAGGGNDSTFGSYLTARGGQGEAPAGAWLGGAGGANGEGGTDAMWGGGGGSGSGGPGGGSSEYGGAGGSAGNDGAAPAGGGGANGSGARGEARITVF</sequence>
<dbReference type="OrthoDB" id="7951450at2"/>
<evidence type="ECO:0000256" key="1">
    <source>
        <dbReference type="SAM" id="MobiDB-lite"/>
    </source>
</evidence>
<name>A0A0T5P953_9RHOB</name>
<dbReference type="Proteomes" id="UP000051401">
    <property type="component" value="Unassembled WGS sequence"/>
</dbReference>
<feature type="region of interest" description="Disordered" evidence="1">
    <location>
        <begin position="202"/>
        <end position="274"/>
    </location>
</feature>
<accession>A0A0T5P953</accession>
<evidence type="ECO:0000313" key="3">
    <source>
        <dbReference type="EMBL" id="KRS17537.1"/>
    </source>
</evidence>
<keyword evidence="2" id="KW-0732">Signal</keyword>
<keyword evidence="4" id="KW-1185">Reference proteome</keyword>
<dbReference type="EMBL" id="LAXI01000007">
    <property type="protein sequence ID" value="KRS17537.1"/>
    <property type="molecule type" value="Genomic_DNA"/>
</dbReference>
<proteinExistence type="predicted"/>
<evidence type="ECO:0000256" key="2">
    <source>
        <dbReference type="SAM" id="SignalP"/>
    </source>
</evidence>
<dbReference type="STRING" id="540747.SAMN04488031_101797"/>
<dbReference type="PATRIC" id="fig|540747.5.peg.5795"/>
<feature type="compositionally biased region" description="Gly residues" evidence="1">
    <location>
        <begin position="205"/>
        <end position="265"/>
    </location>
</feature>
<evidence type="ECO:0008006" key="5">
    <source>
        <dbReference type="Google" id="ProtNLM"/>
    </source>
</evidence>